<proteinExistence type="predicted"/>
<gene>
    <name evidence="1" type="ORF">CURHAP_LOCUS33967</name>
</gene>
<organism evidence="1 2">
    <name type="scientific">Prunus armeniaca</name>
    <name type="common">Apricot</name>
    <name type="synonym">Armeniaca vulgaris</name>
    <dbReference type="NCBI Taxonomy" id="36596"/>
    <lineage>
        <taxon>Eukaryota</taxon>
        <taxon>Viridiplantae</taxon>
        <taxon>Streptophyta</taxon>
        <taxon>Embryophyta</taxon>
        <taxon>Tracheophyta</taxon>
        <taxon>Spermatophyta</taxon>
        <taxon>Magnoliopsida</taxon>
        <taxon>eudicotyledons</taxon>
        <taxon>Gunneridae</taxon>
        <taxon>Pentapetalae</taxon>
        <taxon>rosids</taxon>
        <taxon>fabids</taxon>
        <taxon>Rosales</taxon>
        <taxon>Rosaceae</taxon>
        <taxon>Amygdaloideae</taxon>
        <taxon>Amygdaleae</taxon>
        <taxon>Prunus</taxon>
    </lineage>
</organism>
<name>A0A6J5V4R9_PRUAR</name>
<protein>
    <submittedName>
        <fullName evidence="1">Uncharacterized protein</fullName>
    </submittedName>
</protein>
<evidence type="ECO:0000313" key="2">
    <source>
        <dbReference type="Proteomes" id="UP000507222"/>
    </source>
</evidence>
<sequence>MLLVRHLQHLQIEESEVPRMCLQLYREYGTTMTGLKLVGVGINGVQLVGVGIDGVQPVGSRLLDM</sequence>
<dbReference type="AlphaFoldDB" id="A0A6J5V4R9"/>
<dbReference type="Proteomes" id="UP000507222">
    <property type="component" value="Unassembled WGS sequence"/>
</dbReference>
<accession>A0A6J5V4R9</accession>
<dbReference type="EMBL" id="CAEKDK010000005">
    <property type="protein sequence ID" value="CAB4280998.1"/>
    <property type="molecule type" value="Genomic_DNA"/>
</dbReference>
<reference evidence="1 2" key="1">
    <citation type="submission" date="2020-05" db="EMBL/GenBank/DDBJ databases">
        <authorList>
            <person name="Campoy J."/>
            <person name="Schneeberger K."/>
            <person name="Spophaly S."/>
        </authorList>
    </citation>
    <scope>NUCLEOTIDE SEQUENCE [LARGE SCALE GENOMIC DNA]</scope>
    <source>
        <strain evidence="1">PruArmRojPasFocal</strain>
    </source>
</reference>
<evidence type="ECO:0000313" key="1">
    <source>
        <dbReference type="EMBL" id="CAB4280998.1"/>
    </source>
</evidence>